<feature type="domain" description="Major facilitator superfamily (MFS) profile" evidence="9">
    <location>
        <begin position="27"/>
        <end position="432"/>
    </location>
</feature>
<evidence type="ECO:0000256" key="2">
    <source>
        <dbReference type="ARBA" id="ARBA00022448"/>
    </source>
</evidence>
<keyword evidence="7 8" id="KW-0472">Membrane</keyword>
<dbReference type="EMBL" id="FKIF01000002">
    <property type="protein sequence ID" value="SAI67050.1"/>
    <property type="molecule type" value="Genomic_DNA"/>
</dbReference>
<dbReference type="PANTHER" id="PTHR43528:SF8">
    <property type="entry name" value="BLR0239 PROTEIN"/>
    <property type="match status" value="1"/>
</dbReference>
<evidence type="ECO:0000256" key="1">
    <source>
        <dbReference type="ARBA" id="ARBA00004651"/>
    </source>
</evidence>
<evidence type="ECO:0000313" key="10">
    <source>
        <dbReference type="EMBL" id="SAI67050.1"/>
    </source>
</evidence>
<evidence type="ECO:0000259" key="9">
    <source>
        <dbReference type="PROSITE" id="PS50850"/>
    </source>
</evidence>
<evidence type="ECO:0000256" key="5">
    <source>
        <dbReference type="ARBA" id="ARBA00022847"/>
    </source>
</evidence>
<dbReference type="Pfam" id="PF07690">
    <property type="entry name" value="MFS_1"/>
    <property type="match status" value="1"/>
</dbReference>
<feature type="transmembrane region" description="Helical" evidence="8">
    <location>
        <begin position="68"/>
        <end position="91"/>
    </location>
</feature>
<feature type="transmembrane region" description="Helical" evidence="8">
    <location>
        <begin position="248"/>
        <end position="272"/>
    </location>
</feature>
<evidence type="ECO:0000256" key="7">
    <source>
        <dbReference type="ARBA" id="ARBA00023136"/>
    </source>
</evidence>
<feature type="transmembrane region" description="Helical" evidence="8">
    <location>
        <begin position="374"/>
        <end position="395"/>
    </location>
</feature>
<feature type="transmembrane region" description="Helical" evidence="8">
    <location>
        <begin position="311"/>
        <end position="332"/>
    </location>
</feature>
<dbReference type="AlphaFoldDB" id="A0A157S9D5"/>
<sequence>MTASNPARRSPASVRPRDDTTPQQWLAMVTASLGSTLGWYNVLIYGLFAPVLSQLFVPFASSDEAANYMIALLSATMLVRPFGALMLGLIADRAGRRPALALCFGLMALGTALIVVMPTYDQIGMTAPIGIAAGLLLHSFAQGGQVGCGIAYTAELTRTYRGLFTSWQIAGQGVATLLAGVLGGFLSFAMPEEAMQESGWRITVGFGLMLALVAWYLHDQCEETPAFLNQEPPTRPFLDLFMRHGMRMLLGCGAVLAATAGAHVAMMMPIAARMDMALPMSHSFLSALVTGAAMLVTGPCMGALADRIGRVPVMAASIAAMALLIYPMHLFLMSAGTAGSLLLAEFVFSFVLACYLGALPGFLADLFPTPVRGLGISLAYSLTALIFGSLAPYLVENLNRSELLYPTGFYLVVCAAGSIVAAFSARRWFGVR</sequence>
<dbReference type="Proteomes" id="UP000076848">
    <property type="component" value="Unassembled WGS sequence"/>
</dbReference>
<dbReference type="InterPro" id="IPR011701">
    <property type="entry name" value="MFS"/>
</dbReference>
<keyword evidence="3" id="KW-1003">Cell membrane</keyword>
<feature type="transmembrane region" description="Helical" evidence="8">
    <location>
        <begin position="198"/>
        <end position="217"/>
    </location>
</feature>
<feature type="transmembrane region" description="Helical" evidence="8">
    <location>
        <begin position="407"/>
        <end position="425"/>
    </location>
</feature>
<evidence type="ECO:0000256" key="6">
    <source>
        <dbReference type="ARBA" id="ARBA00022989"/>
    </source>
</evidence>
<feature type="transmembrane region" description="Helical" evidence="8">
    <location>
        <begin position="25"/>
        <end position="48"/>
    </location>
</feature>
<keyword evidence="4 8" id="KW-0812">Transmembrane</keyword>
<feature type="transmembrane region" description="Helical" evidence="8">
    <location>
        <begin position="338"/>
        <end position="362"/>
    </location>
</feature>
<dbReference type="STRING" id="288768.SAMEA3906486_01296"/>
<feature type="transmembrane region" description="Helical" evidence="8">
    <location>
        <begin position="98"/>
        <end position="117"/>
    </location>
</feature>
<accession>A0A157S9D5</accession>
<dbReference type="SUPFAM" id="SSF103473">
    <property type="entry name" value="MFS general substrate transporter"/>
    <property type="match status" value="1"/>
</dbReference>
<keyword evidence="2" id="KW-0813">Transport</keyword>
<comment type="subcellular location">
    <subcellularLocation>
        <location evidence="1">Cell membrane</location>
        <topology evidence="1">Multi-pass membrane protein</topology>
    </subcellularLocation>
</comment>
<dbReference type="PANTHER" id="PTHR43528">
    <property type="entry name" value="ALPHA-KETOGLUTARATE PERMEASE"/>
    <property type="match status" value="1"/>
</dbReference>
<keyword evidence="6 8" id="KW-1133">Transmembrane helix</keyword>
<organism evidence="10 11">
    <name type="scientific">Bordetella ansorpii</name>
    <dbReference type="NCBI Taxonomy" id="288768"/>
    <lineage>
        <taxon>Bacteria</taxon>
        <taxon>Pseudomonadati</taxon>
        <taxon>Pseudomonadota</taxon>
        <taxon>Betaproteobacteria</taxon>
        <taxon>Burkholderiales</taxon>
        <taxon>Alcaligenaceae</taxon>
        <taxon>Bordetella</taxon>
    </lineage>
</organism>
<dbReference type="RefSeq" id="WP_066124842.1">
    <property type="nucleotide sequence ID" value="NZ_FKIF01000002.1"/>
</dbReference>
<evidence type="ECO:0000313" key="11">
    <source>
        <dbReference type="Proteomes" id="UP000076848"/>
    </source>
</evidence>
<dbReference type="InterPro" id="IPR020846">
    <property type="entry name" value="MFS_dom"/>
</dbReference>
<dbReference type="InterPro" id="IPR036259">
    <property type="entry name" value="MFS_trans_sf"/>
</dbReference>
<evidence type="ECO:0000256" key="8">
    <source>
        <dbReference type="SAM" id="Phobius"/>
    </source>
</evidence>
<keyword evidence="5" id="KW-0769">Symport</keyword>
<keyword evidence="11" id="KW-1185">Reference proteome</keyword>
<evidence type="ECO:0000256" key="3">
    <source>
        <dbReference type="ARBA" id="ARBA00022475"/>
    </source>
</evidence>
<feature type="transmembrane region" description="Helical" evidence="8">
    <location>
        <begin position="129"/>
        <end position="152"/>
    </location>
</feature>
<dbReference type="InterPro" id="IPR051084">
    <property type="entry name" value="H+-coupled_symporters"/>
</dbReference>
<feature type="transmembrane region" description="Helical" evidence="8">
    <location>
        <begin position="284"/>
        <end position="304"/>
    </location>
</feature>
<name>A0A157S9D5_9BORD</name>
<dbReference type="Gene3D" id="1.20.1250.20">
    <property type="entry name" value="MFS general substrate transporter like domains"/>
    <property type="match status" value="2"/>
</dbReference>
<protein>
    <submittedName>
        <fullName evidence="10">MFS permease</fullName>
    </submittedName>
</protein>
<reference evidence="10 11" key="1">
    <citation type="submission" date="2016-04" db="EMBL/GenBank/DDBJ databases">
        <authorList>
            <consortium name="Pathogen Informatics"/>
        </authorList>
    </citation>
    <scope>NUCLEOTIDE SEQUENCE [LARGE SCALE GENOMIC DNA]</scope>
    <source>
        <strain evidence="10 11">H050680373</strain>
    </source>
</reference>
<evidence type="ECO:0000256" key="4">
    <source>
        <dbReference type="ARBA" id="ARBA00022692"/>
    </source>
</evidence>
<gene>
    <name evidence="10" type="primary">proP_2</name>
    <name evidence="10" type="ORF">SAMEA3906486_01296</name>
</gene>
<proteinExistence type="predicted"/>
<dbReference type="GO" id="GO:0015293">
    <property type="term" value="F:symporter activity"/>
    <property type="evidence" value="ECO:0007669"/>
    <property type="project" value="UniProtKB-KW"/>
</dbReference>
<dbReference type="GO" id="GO:0005886">
    <property type="term" value="C:plasma membrane"/>
    <property type="evidence" value="ECO:0007669"/>
    <property type="project" value="UniProtKB-SubCell"/>
</dbReference>
<feature type="transmembrane region" description="Helical" evidence="8">
    <location>
        <begin position="164"/>
        <end position="186"/>
    </location>
</feature>
<dbReference type="OrthoDB" id="8630086at2"/>
<dbReference type="PROSITE" id="PS50850">
    <property type="entry name" value="MFS"/>
    <property type="match status" value="1"/>
</dbReference>